<gene>
    <name evidence="3" type="ORF">BcabD6B2_57850</name>
</gene>
<organism evidence="3 4">
    <name type="scientific">Babesia caballi</name>
    <dbReference type="NCBI Taxonomy" id="5871"/>
    <lineage>
        <taxon>Eukaryota</taxon>
        <taxon>Sar</taxon>
        <taxon>Alveolata</taxon>
        <taxon>Apicomplexa</taxon>
        <taxon>Aconoidasida</taxon>
        <taxon>Piroplasmida</taxon>
        <taxon>Babesiidae</taxon>
        <taxon>Babesia</taxon>
    </lineage>
</organism>
<dbReference type="RefSeq" id="XP_067718418.1">
    <property type="nucleotide sequence ID" value="XM_067862317.1"/>
</dbReference>
<dbReference type="InterPro" id="IPR036873">
    <property type="entry name" value="Rhodanese-like_dom_sf"/>
</dbReference>
<dbReference type="GO" id="GO:0042292">
    <property type="term" value="F:URM1 activating enzyme activity"/>
    <property type="evidence" value="ECO:0007669"/>
    <property type="project" value="TreeGrafter"/>
</dbReference>
<dbReference type="Proteomes" id="UP001497744">
    <property type="component" value="Unassembled WGS sequence"/>
</dbReference>
<proteinExistence type="predicted"/>
<keyword evidence="4" id="KW-1185">Reference proteome</keyword>
<dbReference type="Gene3D" id="3.40.50.720">
    <property type="entry name" value="NAD(P)-binding Rossmann-like Domain"/>
    <property type="match status" value="1"/>
</dbReference>
<dbReference type="InterPro" id="IPR035985">
    <property type="entry name" value="Ubiquitin-activating_enz"/>
</dbReference>
<reference evidence="3 4" key="1">
    <citation type="submission" date="2021-06" db="EMBL/GenBank/DDBJ databases">
        <title>Genome sequence of Babesia caballi.</title>
        <authorList>
            <person name="Yamagishi J."/>
            <person name="Kidaka T."/>
            <person name="Ochi A."/>
        </authorList>
    </citation>
    <scope>NUCLEOTIDE SEQUENCE [LARGE SCALE GENOMIC DNA]</scope>
    <source>
        <strain evidence="3">USDA-D6B2</strain>
    </source>
</reference>
<dbReference type="GeneID" id="94197830"/>
<dbReference type="Pfam" id="PF00899">
    <property type="entry name" value="ThiF"/>
    <property type="match status" value="1"/>
</dbReference>
<dbReference type="GO" id="GO:0005737">
    <property type="term" value="C:cytoplasm"/>
    <property type="evidence" value="ECO:0007669"/>
    <property type="project" value="TreeGrafter"/>
</dbReference>
<dbReference type="CDD" id="cd00757">
    <property type="entry name" value="ThiF_MoeB_HesA_family"/>
    <property type="match status" value="1"/>
</dbReference>
<dbReference type="EMBL" id="BPLF01000006">
    <property type="protein sequence ID" value="GIX66349.1"/>
    <property type="molecule type" value="Genomic_DNA"/>
</dbReference>
<comment type="caution">
    <text evidence="3">The sequence shown here is derived from an EMBL/GenBank/DDBJ whole genome shotgun (WGS) entry which is preliminary data.</text>
</comment>
<dbReference type="Gene3D" id="3.40.250.10">
    <property type="entry name" value="Rhodanese-like domain"/>
    <property type="match status" value="1"/>
</dbReference>
<dbReference type="GO" id="GO:0016779">
    <property type="term" value="F:nucleotidyltransferase activity"/>
    <property type="evidence" value="ECO:0007669"/>
    <property type="project" value="TreeGrafter"/>
</dbReference>
<dbReference type="InterPro" id="IPR000594">
    <property type="entry name" value="ThiF_NAD_FAD-bd"/>
</dbReference>
<sequence>MASTVPIPDVVEDSNSMYGHDGDQERCSGIHVASTVDDCRRRSEIINIADPPNSGCLVGGLRNGKDLPAEELLRNRVVWAPLRSTRRRTDNVCTSIDPPFCTALSQNEAERFGAQYIALQRCGKQAQGGFVVDATATCAVLVVGAGGLGAPILLYLAAGGIGIIGVMDGDVVETSNLHRQVIHDEANEGMNKAASAKLRMTKLHSQGTYIAYERFCGKEEAENVVPLYDIIVDATDNPQTRYLLNDACVKYRKILVIASSIGTQGQLMVFNHVEESTETPCFRCICPLEGNQLISPKRGACSFAGVLGSIPGVMGCLQATEILKLAAGAYDAALGPGRMVTYDATNTTKPFKCIQLKKNPECTVCGVAPENIRIEMMPWETCTVNEQLDSSTISNRDFWRVYMDNIHKGVPVTARLRFGSGGLTEDPHGEERTVCLVDVRPKEHYALCHLTGATSWVLGDLLDDIAMLGGGQEDSGKDESRAKKVEHLVTSKCLKCDNGGKVVVLFICFLGNSSKTAVSAVENAIGKHAPQSVRRIKCFSVAGGYRAIRTKLGISVPLA</sequence>
<feature type="region of interest" description="Disordered" evidence="1">
    <location>
        <begin position="1"/>
        <end position="23"/>
    </location>
</feature>
<dbReference type="PANTHER" id="PTHR10953:SF102">
    <property type="entry name" value="ADENYLYLTRANSFERASE AND SULFURTRANSFERASE MOCS3"/>
    <property type="match status" value="1"/>
</dbReference>
<dbReference type="SUPFAM" id="SSF52821">
    <property type="entry name" value="Rhodanese/Cell cycle control phosphatase"/>
    <property type="match status" value="1"/>
</dbReference>
<name>A0AAV4M2U6_BABCB</name>
<protein>
    <submittedName>
        <fullName evidence="3">Molybdenum cofactor synthesis protein 3 / molybdopterin synthase sulphurylase, putative</fullName>
    </submittedName>
</protein>
<dbReference type="PANTHER" id="PTHR10953">
    <property type="entry name" value="UBIQUITIN-ACTIVATING ENZYME E1"/>
    <property type="match status" value="1"/>
</dbReference>
<dbReference type="AlphaFoldDB" id="A0AAV4M2U6"/>
<feature type="domain" description="THIF-type NAD/FAD binding fold" evidence="2">
    <location>
        <begin position="136"/>
        <end position="364"/>
    </location>
</feature>
<evidence type="ECO:0000256" key="1">
    <source>
        <dbReference type="SAM" id="MobiDB-lite"/>
    </source>
</evidence>
<evidence type="ECO:0000313" key="3">
    <source>
        <dbReference type="EMBL" id="GIX66349.1"/>
    </source>
</evidence>
<dbReference type="InterPro" id="IPR045886">
    <property type="entry name" value="ThiF/MoeB/HesA"/>
</dbReference>
<dbReference type="SUPFAM" id="SSF69572">
    <property type="entry name" value="Activating enzymes of the ubiquitin-like proteins"/>
    <property type="match status" value="1"/>
</dbReference>
<evidence type="ECO:0000313" key="4">
    <source>
        <dbReference type="Proteomes" id="UP001497744"/>
    </source>
</evidence>
<dbReference type="GO" id="GO:0004792">
    <property type="term" value="F:thiosulfate-cyanide sulfurtransferase activity"/>
    <property type="evidence" value="ECO:0007669"/>
    <property type="project" value="TreeGrafter"/>
</dbReference>
<evidence type="ECO:0000259" key="2">
    <source>
        <dbReference type="Pfam" id="PF00899"/>
    </source>
</evidence>
<accession>A0AAV4M2U6</accession>